<dbReference type="EMBL" id="CP010849">
    <property type="protein sequence ID" value="AJP05162.1"/>
    <property type="molecule type" value="Genomic_DNA"/>
</dbReference>
<sequence length="372" mass="39164">MHRIREVAPGLGWYEYGGDVGAVALAFPAGFRTEGAGRPGLAHFAEHMLMAPRDRHAQPYARLEERGFLLEARTRLDHLTVTVSGPQRHLLRAVETLVAHLADLERPGGTALRQAEIIRNEVLEKTGLSPSTDRWRWCVPTPDGAIGADHDPVVAPALAGSAVHADAWRAFAAEHVRLDRCGAAVAADPALVGPDAVEAALGPRVVPGAPRAAASGRSPGECEAPRGEIVLPVHADDLAGQSAALVAAELAAAAVTAAHGRPGPAVHYGLFDEWFSENAPTVLTVPLPAEADITAVEERMRALPRTVVEPGAVARARERLSEEWARRLATPSACARLTAWMLLGGRMGDPFASCDPHLVAHSASAAAVLKGA</sequence>
<dbReference type="InterPro" id="IPR011249">
    <property type="entry name" value="Metalloenz_LuxS/M16"/>
</dbReference>
<dbReference type="PATRIC" id="fig|477245.3.peg.6559"/>
<protein>
    <recommendedName>
        <fullName evidence="1">Peptidase M16 N-terminal domain-containing protein</fullName>
    </recommendedName>
</protein>
<dbReference type="GO" id="GO:0046872">
    <property type="term" value="F:metal ion binding"/>
    <property type="evidence" value="ECO:0007669"/>
    <property type="project" value="InterPro"/>
</dbReference>
<dbReference type="RefSeq" id="WP_044386628.1">
    <property type="nucleotide sequence ID" value="NZ_CP010849.1"/>
</dbReference>
<accession>A0A0C5FYN2</accession>
<dbReference type="Pfam" id="PF00675">
    <property type="entry name" value="Peptidase_M16"/>
    <property type="match status" value="1"/>
</dbReference>
<gene>
    <name evidence="2" type="ORF">TU94_30795</name>
</gene>
<proteinExistence type="predicted"/>
<dbReference type="Proteomes" id="UP000032234">
    <property type="component" value="Chromosome"/>
</dbReference>
<evidence type="ECO:0000313" key="2">
    <source>
        <dbReference type="EMBL" id="AJP05162.1"/>
    </source>
</evidence>
<dbReference type="InterPro" id="IPR011765">
    <property type="entry name" value="Pept_M16_N"/>
</dbReference>
<dbReference type="HOGENOM" id="CLU_743765_0_0_11"/>
<evidence type="ECO:0000313" key="3">
    <source>
        <dbReference type="Proteomes" id="UP000032234"/>
    </source>
</evidence>
<reference evidence="2 3" key="1">
    <citation type="submission" date="2015-02" db="EMBL/GenBank/DDBJ databases">
        <title>Genome sequence of thermotolerant Streptomyces cyaneogriseus subsp. Noncyanogenus NMWT1, the producer of nematocidal antibiotics nemadectin.</title>
        <authorList>
            <person name="Wang H."/>
            <person name="Li C."/>
            <person name="Xiang W."/>
            <person name="Wang X."/>
        </authorList>
    </citation>
    <scope>NUCLEOTIDE SEQUENCE [LARGE SCALE GENOMIC DNA]</scope>
    <source>
        <strain evidence="2 3">NMWT 1</strain>
    </source>
</reference>
<dbReference type="STRING" id="477245.TU94_30795"/>
<dbReference type="SUPFAM" id="SSF63411">
    <property type="entry name" value="LuxS/MPP-like metallohydrolase"/>
    <property type="match status" value="1"/>
</dbReference>
<dbReference type="AlphaFoldDB" id="A0A0C5FYN2"/>
<feature type="domain" description="Peptidase M16 N-terminal" evidence="1">
    <location>
        <begin position="20"/>
        <end position="97"/>
    </location>
</feature>
<name>A0A0C5FYN2_9ACTN</name>
<keyword evidence="3" id="KW-1185">Reference proteome</keyword>
<dbReference type="Gene3D" id="3.30.830.10">
    <property type="entry name" value="Metalloenzyme, LuxS/M16 peptidase-like"/>
    <property type="match status" value="1"/>
</dbReference>
<dbReference type="OrthoDB" id="4207204at2"/>
<dbReference type="KEGG" id="scw:TU94_30795"/>
<evidence type="ECO:0000259" key="1">
    <source>
        <dbReference type="Pfam" id="PF00675"/>
    </source>
</evidence>
<organism evidence="2 3">
    <name type="scientific">Streptomyces cyaneogriseus subsp. noncyanogenus</name>
    <dbReference type="NCBI Taxonomy" id="477245"/>
    <lineage>
        <taxon>Bacteria</taxon>
        <taxon>Bacillati</taxon>
        <taxon>Actinomycetota</taxon>
        <taxon>Actinomycetes</taxon>
        <taxon>Kitasatosporales</taxon>
        <taxon>Streptomycetaceae</taxon>
        <taxon>Streptomyces</taxon>
    </lineage>
</organism>